<dbReference type="RefSeq" id="WP_165886278.1">
    <property type="nucleotide sequence ID" value="NZ_CP119676.1"/>
</dbReference>
<reference evidence="1 2" key="1">
    <citation type="submission" date="2019-03" db="EMBL/GenBank/DDBJ databases">
        <title>Genomic Encyclopedia of Type Strains, Phase IV (KMG-IV): sequencing the most valuable type-strain genomes for metagenomic binning, comparative biology and taxonomic classification.</title>
        <authorList>
            <person name="Goeker M."/>
        </authorList>
    </citation>
    <scope>NUCLEOTIDE SEQUENCE [LARGE SCALE GENOMIC DNA]</scope>
    <source>
        <strain evidence="1 2">DSM 101688</strain>
    </source>
</reference>
<dbReference type="Gene3D" id="3.40.630.10">
    <property type="entry name" value="Zn peptidases"/>
    <property type="match status" value="1"/>
</dbReference>
<sequence length="52" mass="5617">MIDPCETGMLFVRCKDGVSHRPDESISAVDAAAAIDVIGTFIETFDAAAFRR</sequence>
<organism evidence="1 2">
    <name type="scientific">Varunaivibrio sulfuroxidans</name>
    <dbReference type="NCBI Taxonomy" id="1773489"/>
    <lineage>
        <taxon>Bacteria</taxon>
        <taxon>Pseudomonadati</taxon>
        <taxon>Pseudomonadota</taxon>
        <taxon>Alphaproteobacteria</taxon>
        <taxon>Rhodospirillales</taxon>
        <taxon>Magnetovibrionaceae</taxon>
        <taxon>Varunaivibrio</taxon>
    </lineage>
</organism>
<dbReference type="Proteomes" id="UP000295304">
    <property type="component" value="Unassembled WGS sequence"/>
</dbReference>
<proteinExistence type="predicted"/>
<accession>A0A4R3JC96</accession>
<evidence type="ECO:0008006" key="3">
    <source>
        <dbReference type="Google" id="ProtNLM"/>
    </source>
</evidence>
<keyword evidence="2" id="KW-1185">Reference proteome</keyword>
<name>A0A4R3JC96_9PROT</name>
<dbReference type="EMBL" id="SLZW01000004">
    <property type="protein sequence ID" value="TCS62975.1"/>
    <property type="molecule type" value="Genomic_DNA"/>
</dbReference>
<dbReference type="AlphaFoldDB" id="A0A4R3JC96"/>
<evidence type="ECO:0000313" key="1">
    <source>
        <dbReference type="EMBL" id="TCS62975.1"/>
    </source>
</evidence>
<evidence type="ECO:0000313" key="2">
    <source>
        <dbReference type="Proteomes" id="UP000295304"/>
    </source>
</evidence>
<comment type="caution">
    <text evidence="1">The sequence shown here is derived from an EMBL/GenBank/DDBJ whole genome shotgun (WGS) entry which is preliminary data.</text>
</comment>
<gene>
    <name evidence="1" type="ORF">EDD55_10466</name>
</gene>
<protein>
    <recommendedName>
        <fullName evidence="3">Peptidase M20/M25/M40-like protein</fullName>
    </recommendedName>
</protein>
<dbReference type="SUPFAM" id="SSF53187">
    <property type="entry name" value="Zn-dependent exopeptidases"/>
    <property type="match status" value="1"/>
</dbReference>